<keyword evidence="1" id="KW-1133">Transmembrane helix</keyword>
<sequence>MRETEGDSEEMISKARDCVAVQDFWKGLEVGGVLELLTVGKQSVPSGSNNSLRAEQRLGGTPALATARLPPQSYGLRIGRTISDQRAKVGSCGQGLGCARSPGGNGSAAGDCSKAEEFGAWHTGRDQRVGYRLDPKIGRALQQQPRFSRSQLLATNVAFLSLAALVSFTLAVPQHNYLSVFGAFKEDVQGVREGVDSFLNKAEHRATLPTATIQLVGASVGR</sequence>
<dbReference type="AlphaFoldDB" id="A0A9P6HMG7"/>
<accession>A0A9P6HMG7</accession>
<feature type="transmembrane region" description="Helical" evidence="1">
    <location>
        <begin position="152"/>
        <end position="172"/>
    </location>
</feature>
<dbReference type="EMBL" id="WIUZ02000002">
    <property type="protein sequence ID" value="KAF9790768.1"/>
    <property type="molecule type" value="Genomic_DNA"/>
</dbReference>
<reference evidence="2" key="1">
    <citation type="journal article" date="2020" name="Nat. Commun.">
        <title>Large-scale genome sequencing of mycorrhizal fungi provides insights into the early evolution of symbiotic traits.</title>
        <authorList>
            <person name="Miyauchi S."/>
            <person name="Kiss E."/>
            <person name="Kuo A."/>
            <person name="Drula E."/>
            <person name="Kohler A."/>
            <person name="Sanchez-Garcia M."/>
            <person name="Morin E."/>
            <person name="Andreopoulos B."/>
            <person name="Barry K.W."/>
            <person name="Bonito G."/>
            <person name="Buee M."/>
            <person name="Carver A."/>
            <person name="Chen C."/>
            <person name="Cichocki N."/>
            <person name="Clum A."/>
            <person name="Culley D."/>
            <person name="Crous P.W."/>
            <person name="Fauchery L."/>
            <person name="Girlanda M."/>
            <person name="Hayes R.D."/>
            <person name="Keri Z."/>
            <person name="LaButti K."/>
            <person name="Lipzen A."/>
            <person name="Lombard V."/>
            <person name="Magnuson J."/>
            <person name="Maillard F."/>
            <person name="Murat C."/>
            <person name="Nolan M."/>
            <person name="Ohm R.A."/>
            <person name="Pangilinan J."/>
            <person name="Pereira M.F."/>
            <person name="Perotto S."/>
            <person name="Peter M."/>
            <person name="Pfister S."/>
            <person name="Riley R."/>
            <person name="Sitrit Y."/>
            <person name="Stielow J.B."/>
            <person name="Szollosi G."/>
            <person name="Zifcakova L."/>
            <person name="Stursova M."/>
            <person name="Spatafora J.W."/>
            <person name="Tedersoo L."/>
            <person name="Vaario L.M."/>
            <person name="Yamada A."/>
            <person name="Yan M."/>
            <person name="Wang P."/>
            <person name="Xu J."/>
            <person name="Bruns T."/>
            <person name="Baldrian P."/>
            <person name="Vilgalys R."/>
            <person name="Dunand C."/>
            <person name="Henrissat B."/>
            <person name="Grigoriev I.V."/>
            <person name="Hibbett D."/>
            <person name="Nagy L.G."/>
            <person name="Martin F.M."/>
        </authorList>
    </citation>
    <scope>NUCLEOTIDE SEQUENCE</scope>
    <source>
        <strain evidence="2">UH-Tt-Lm1</strain>
    </source>
</reference>
<protein>
    <submittedName>
        <fullName evidence="2">Uncharacterized protein</fullName>
    </submittedName>
</protein>
<dbReference type="Proteomes" id="UP000736335">
    <property type="component" value="Unassembled WGS sequence"/>
</dbReference>
<organism evidence="2 3">
    <name type="scientific">Thelephora terrestris</name>
    <dbReference type="NCBI Taxonomy" id="56493"/>
    <lineage>
        <taxon>Eukaryota</taxon>
        <taxon>Fungi</taxon>
        <taxon>Dikarya</taxon>
        <taxon>Basidiomycota</taxon>
        <taxon>Agaricomycotina</taxon>
        <taxon>Agaricomycetes</taxon>
        <taxon>Thelephorales</taxon>
        <taxon>Thelephoraceae</taxon>
        <taxon>Thelephora</taxon>
    </lineage>
</organism>
<reference evidence="2" key="2">
    <citation type="submission" date="2020-11" db="EMBL/GenBank/DDBJ databases">
        <authorList>
            <consortium name="DOE Joint Genome Institute"/>
            <person name="Kuo A."/>
            <person name="Miyauchi S."/>
            <person name="Kiss E."/>
            <person name="Drula E."/>
            <person name="Kohler A."/>
            <person name="Sanchez-Garcia M."/>
            <person name="Andreopoulos B."/>
            <person name="Barry K.W."/>
            <person name="Bonito G."/>
            <person name="Buee M."/>
            <person name="Carver A."/>
            <person name="Chen C."/>
            <person name="Cichocki N."/>
            <person name="Clum A."/>
            <person name="Culley D."/>
            <person name="Crous P.W."/>
            <person name="Fauchery L."/>
            <person name="Girlanda M."/>
            <person name="Hayes R."/>
            <person name="Keri Z."/>
            <person name="Labutti K."/>
            <person name="Lipzen A."/>
            <person name="Lombard V."/>
            <person name="Magnuson J."/>
            <person name="Maillard F."/>
            <person name="Morin E."/>
            <person name="Murat C."/>
            <person name="Nolan M."/>
            <person name="Ohm R."/>
            <person name="Pangilinan J."/>
            <person name="Pereira M."/>
            <person name="Perotto S."/>
            <person name="Peter M."/>
            <person name="Riley R."/>
            <person name="Sitrit Y."/>
            <person name="Stielow B."/>
            <person name="Szollosi G."/>
            <person name="Zifcakova L."/>
            <person name="Stursova M."/>
            <person name="Spatafora J.W."/>
            <person name="Tedersoo L."/>
            <person name="Vaario L.-M."/>
            <person name="Yamada A."/>
            <person name="Yan M."/>
            <person name="Wang P."/>
            <person name="Xu J."/>
            <person name="Bruns T."/>
            <person name="Baldrian P."/>
            <person name="Vilgalys R."/>
            <person name="Henrissat B."/>
            <person name="Grigoriev I.V."/>
            <person name="Hibbett D."/>
            <person name="Nagy L.G."/>
            <person name="Martin F.M."/>
        </authorList>
    </citation>
    <scope>NUCLEOTIDE SEQUENCE</scope>
    <source>
        <strain evidence="2">UH-Tt-Lm1</strain>
    </source>
</reference>
<evidence type="ECO:0000313" key="3">
    <source>
        <dbReference type="Proteomes" id="UP000736335"/>
    </source>
</evidence>
<comment type="caution">
    <text evidence="2">The sequence shown here is derived from an EMBL/GenBank/DDBJ whole genome shotgun (WGS) entry which is preliminary data.</text>
</comment>
<gene>
    <name evidence="2" type="ORF">BJ322DRAFT_1017412</name>
</gene>
<name>A0A9P6HMG7_9AGAM</name>
<proteinExistence type="predicted"/>
<keyword evidence="3" id="KW-1185">Reference proteome</keyword>
<keyword evidence="1" id="KW-0472">Membrane</keyword>
<evidence type="ECO:0000313" key="2">
    <source>
        <dbReference type="EMBL" id="KAF9790768.1"/>
    </source>
</evidence>
<evidence type="ECO:0000256" key="1">
    <source>
        <dbReference type="SAM" id="Phobius"/>
    </source>
</evidence>
<keyword evidence="1" id="KW-0812">Transmembrane</keyword>